<dbReference type="EMBL" id="BSXT01000114">
    <property type="protein sequence ID" value="GMF17970.1"/>
    <property type="molecule type" value="Genomic_DNA"/>
</dbReference>
<sequence>MPALLQNVASTTQFERKLPPRSSAILENDPSSHVVQCGELNTVAPNRGTRYVSATSTTDIISARGYVRPGLATSPPKTDMPTAPLKFQKRVLIRSDQSI</sequence>
<organism evidence="1 2">
    <name type="scientific">Phytophthora fragariaefolia</name>
    <dbReference type="NCBI Taxonomy" id="1490495"/>
    <lineage>
        <taxon>Eukaryota</taxon>
        <taxon>Sar</taxon>
        <taxon>Stramenopiles</taxon>
        <taxon>Oomycota</taxon>
        <taxon>Peronosporomycetes</taxon>
        <taxon>Peronosporales</taxon>
        <taxon>Peronosporaceae</taxon>
        <taxon>Phytophthora</taxon>
    </lineage>
</organism>
<reference evidence="1" key="1">
    <citation type="submission" date="2023-04" db="EMBL/GenBank/DDBJ databases">
        <title>Phytophthora fragariaefolia NBRC 109709.</title>
        <authorList>
            <person name="Ichikawa N."/>
            <person name="Sato H."/>
            <person name="Tonouchi N."/>
        </authorList>
    </citation>
    <scope>NUCLEOTIDE SEQUENCE</scope>
    <source>
        <strain evidence="1">NBRC 109709</strain>
    </source>
</reference>
<dbReference type="Proteomes" id="UP001165121">
    <property type="component" value="Unassembled WGS sequence"/>
</dbReference>
<keyword evidence="2" id="KW-1185">Reference proteome</keyword>
<evidence type="ECO:0000313" key="1">
    <source>
        <dbReference type="EMBL" id="GMF17970.1"/>
    </source>
</evidence>
<evidence type="ECO:0000313" key="2">
    <source>
        <dbReference type="Proteomes" id="UP001165121"/>
    </source>
</evidence>
<dbReference type="AlphaFoldDB" id="A0A9W6TQJ3"/>
<protein>
    <submittedName>
        <fullName evidence="1">Unnamed protein product</fullName>
    </submittedName>
</protein>
<dbReference type="OrthoDB" id="144972at2759"/>
<proteinExistence type="predicted"/>
<comment type="caution">
    <text evidence="1">The sequence shown here is derived from an EMBL/GenBank/DDBJ whole genome shotgun (WGS) entry which is preliminary data.</text>
</comment>
<accession>A0A9W6TQJ3</accession>
<gene>
    <name evidence="1" type="ORF">Pfra01_000142800</name>
</gene>
<name>A0A9W6TQJ3_9STRA</name>